<evidence type="ECO:0000313" key="3">
    <source>
        <dbReference type="EMBL" id="GHC85127.1"/>
    </source>
</evidence>
<evidence type="ECO:0000313" key="4">
    <source>
        <dbReference type="Proteomes" id="UP000638353"/>
    </source>
</evidence>
<dbReference type="Pfam" id="PF13860">
    <property type="entry name" value="FlgD_ig"/>
    <property type="match status" value="1"/>
</dbReference>
<sequence length="739" mass="77588">MVLVAALGTAAGLVPAHAAEKGPAAEVVIPLGARELPPEVRVSNVSAVGFESYAESSTGNHRWTDFATGAQHDVADVVGTEGTDQHSGIVAKETAAEGSTPGRVDLTDLASGRTVAVPVPAGTVWTRTNTADSIVVAVRAEDRKTYTALRQIRVTDGKAVARDLAALPKGTEYAMTSRQDGRGAVIALSGAGGKVAWHLLDYAAGSLVPLHADSGQLPVVLGRDHLAWRAAGEATVHTVPRKRPGTAPVNVAVPAGTSATDGVTGLVGDWVLFRHTPETTPTKGVAGPALYGVPIKGGAARELLPHASDTLRTAPDGSVLAAGGPRSTAWAVQRIRADRHGVPRLSVVRALAHVYQPVDEFTLGAGRLHYTTRTPDNETGMYEQDLATTGRPVPTGERRLVTTLPGRLPVSLGNGQFVWNLWGDHQQPDSPNSAWQPRLPEPAKAIGMPAASGRYVVLDADDGKQYVGDFLRPDDLALTLPTHTAAALWGSTLWKPAADIGSVESYDVKTGKKAPAVNTGSGCVPTKLQAVGRWLYWECSYDKTGVFDLTERKNIAAPPLGTLGDGFVVTKDYMEGRLLLTDLRKGTTVPFSTPGVWIDDFTVDVYGGHVAYTDTDQLMHIKPTGIARQAVSVIESGTDATAVTGSDPWNARFFLSRPVARWTVIFTDGKGRTVATRSGTAREGTQIAPVWDGKDNRGNAVAGGRHTWKLTAAAGDGTGVRALASGTVDLGGAEGTARD</sequence>
<dbReference type="AlphaFoldDB" id="A0A918WVD0"/>
<dbReference type="InterPro" id="IPR025965">
    <property type="entry name" value="FlgD/Vpr_Ig-like"/>
</dbReference>
<dbReference type="Proteomes" id="UP000638353">
    <property type="component" value="Unassembled WGS sequence"/>
</dbReference>
<dbReference type="EMBL" id="BMVC01000002">
    <property type="protein sequence ID" value="GHC85127.1"/>
    <property type="molecule type" value="Genomic_DNA"/>
</dbReference>
<evidence type="ECO:0000256" key="1">
    <source>
        <dbReference type="SAM" id="SignalP"/>
    </source>
</evidence>
<protein>
    <recommendedName>
        <fullName evidence="2">FlgD/Vpr Ig-like domain-containing protein</fullName>
    </recommendedName>
</protein>
<keyword evidence="1" id="KW-0732">Signal</keyword>
<name>A0A918WVD0_9ACTN</name>
<gene>
    <name evidence="3" type="ORF">GCM10010334_15620</name>
</gene>
<organism evidence="3 4">
    <name type="scientific">Streptomyces finlayi</name>
    <dbReference type="NCBI Taxonomy" id="67296"/>
    <lineage>
        <taxon>Bacteria</taxon>
        <taxon>Bacillati</taxon>
        <taxon>Actinomycetota</taxon>
        <taxon>Actinomycetes</taxon>
        <taxon>Kitasatosporales</taxon>
        <taxon>Streptomycetaceae</taxon>
        <taxon>Streptomyces</taxon>
    </lineage>
</organism>
<evidence type="ECO:0000259" key="2">
    <source>
        <dbReference type="Pfam" id="PF13860"/>
    </source>
</evidence>
<proteinExistence type="predicted"/>
<reference evidence="3" key="1">
    <citation type="journal article" date="2014" name="Int. J. Syst. Evol. Microbiol.">
        <title>Complete genome sequence of Corynebacterium casei LMG S-19264T (=DSM 44701T), isolated from a smear-ripened cheese.</title>
        <authorList>
            <consortium name="US DOE Joint Genome Institute (JGI-PGF)"/>
            <person name="Walter F."/>
            <person name="Albersmeier A."/>
            <person name="Kalinowski J."/>
            <person name="Ruckert C."/>
        </authorList>
    </citation>
    <scope>NUCLEOTIDE SEQUENCE</scope>
    <source>
        <strain evidence="3">JCM 4637</strain>
    </source>
</reference>
<dbReference type="SUPFAM" id="SSF82171">
    <property type="entry name" value="DPP6 N-terminal domain-like"/>
    <property type="match status" value="1"/>
</dbReference>
<reference evidence="3" key="2">
    <citation type="submission" date="2020-09" db="EMBL/GenBank/DDBJ databases">
        <authorList>
            <person name="Sun Q."/>
            <person name="Ohkuma M."/>
        </authorList>
    </citation>
    <scope>NUCLEOTIDE SEQUENCE</scope>
    <source>
        <strain evidence="3">JCM 4637</strain>
    </source>
</reference>
<feature type="signal peptide" evidence="1">
    <location>
        <begin position="1"/>
        <end position="18"/>
    </location>
</feature>
<feature type="chain" id="PRO_5037103468" description="FlgD/Vpr Ig-like domain-containing protein" evidence="1">
    <location>
        <begin position="19"/>
        <end position="739"/>
    </location>
</feature>
<comment type="caution">
    <text evidence="3">The sequence shown here is derived from an EMBL/GenBank/DDBJ whole genome shotgun (WGS) entry which is preliminary data.</text>
</comment>
<feature type="domain" description="FlgD/Vpr Ig-like" evidence="2">
    <location>
        <begin position="643"/>
        <end position="715"/>
    </location>
</feature>
<accession>A0A918WVD0</accession>
<dbReference type="Gene3D" id="2.60.40.4070">
    <property type="match status" value="1"/>
</dbReference>